<dbReference type="EMBL" id="VGLS01000595">
    <property type="protein sequence ID" value="MBM3225501.1"/>
    <property type="molecule type" value="Genomic_DNA"/>
</dbReference>
<evidence type="ECO:0000259" key="2">
    <source>
        <dbReference type="Pfam" id="PF02872"/>
    </source>
</evidence>
<evidence type="ECO:0000256" key="1">
    <source>
        <dbReference type="RuleBase" id="RU362119"/>
    </source>
</evidence>
<dbReference type="Proteomes" id="UP000712673">
    <property type="component" value="Unassembled WGS sequence"/>
</dbReference>
<dbReference type="PANTHER" id="PTHR11575:SF48">
    <property type="entry name" value="5'-NUCLEOTIDASE"/>
    <property type="match status" value="1"/>
</dbReference>
<dbReference type="Gene3D" id="3.60.21.10">
    <property type="match status" value="1"/>
</dbReference>
<dbReference type="AlphaFoldDB" id="A0A937W278"/>
<dbReference type="InterPro" id="IPR029052">
    <property type="entry name" value="Metallo-depent_PP-like"/>
</dbReference>
<dbReference type="PRINTS" id="PR01607">
    <property type="entry name" value="APYRASEFAMLY"/>
</dbReference>
<dbReference type="PANTHER" id="PTHR11575">
    <property type="entry name" value="5'-NUCLEOTIDASE-RELATED"/>
    <property type="match status" value="1"/>
</dbReference>
<evidence type="ECO:0000313" key="3">
    <source>
        <dbReference type="EMBL" id="MBM3225501.1"/>
    </source>
</evidence>
<organism evidence="3 4">
    <name type="scientific">Tectimicrobiota bacterium</name>
    <dbReference type="NCBI Taxonomy" id="2528274"/>
    <lineage>
        <taxon>Bacteria</taxon>
        <taxon>Pseudomonadati</taxon>
        <taxon>Nitrospinota/Tectimicrobiota group</taxon>
        <taxon>Candidatus Tectimicrobiota</taxon>
    </lineage>
</organism>
<dbReference type="GO" id="GO:0009166">
    <property type="term" value="P:nucleotide catabolic process"/>
    <property type="evidence" value="ECO:0007669"/>
    <property type="project" value="InterPro"/>
</dbReference>
<accession>A0A937W278</accession>
<dbReference type="GO" id="GO:0000166">
    <property type="term" value="F:nucleotide binding"/>
    <property type="evidence" value="ECO:0007669"/>
    <property type="project" value="UniProtKB-KW"/>
</dbReference>
<name>A0A937W278_UNCTE</name>
<dbReference type="SUPFAM" id="SSF56300">
    <property type="entry name" value="Metallo-dependent phosphatases"/>
    <property type="match status" value="1"/>
</dbReference>
<keyword evidence="1" id="KW-0378">Hydrolase</keyword>
<gene>
    <name evidence="3" type="ORF">FJZ47_17105</name>
</gene>
<dbReference type="SUPFAM" id="SSF55816">
    <property type="entry name" value="5'-nucleotidase (syn. UDP-sugar hydrolase), C-terminal domain"/>
    <property type="match status" value="1"/>
</dbReference>
<comment type="similarity">
    <text evidence="1">Belongs to the 5'-nucleotidase family.</text>
</comment>
<keyword evidence="1" id="KW-0547">Nucleotide-binding</keyword>
<dbReference type="GO" id="GO:0016787">
    <property type="term" value="F:hydrolase activity"/>
    <property type="evidence" value="ECO:0007669"/>
    <property type="project" value="UniProtKB-KW"/>
</dbReference>
<feature type="domain" description="5'-Nucleotidase C-terminal" evidence="2">
    <location>
        <begin position="191"/>
        <end position="344"/>
    </location>
</feature>
<proteinExistence type="inferred from homology"/>
<dbReference type="InterPro" id="IPR008334">
    <property type="entry name" value="5'-Nucleotdase_C"/>
</dbReference>
<dbReference type="Pfam" id="PF02872">
    <property type="entry name" value="5_nucleotid_C"/>
    <property type="match status" value="1"/>
</dbReference>
<dbReference type="InterPro" id="IPR006179">
    <property type="entry name" value="5_nucleotidase/apyrase"/>
</dbReference>
<evidence type="ECO:0000313" key="4">
    <source>
        <dbReference type="Proteomes" id="UP000712673"/>
    </source>
</evidence>
<dbReference type="Gene3D" id="3.90.780.10">
    <property type="entry name" value="5'-Nucleotidase, C-terminal domain"/>
    <property type="match status" value="1"/>
</dbReference>
<comment type="caution">
    <text evidence="3">The sequence shown here is derived from an EMBL/GenBank/DDBJ whole genome shotgun (WGS) entry which is preliminary data.</text>
</comment>
<reference evidence="3" key="1">
    <citation type="submission" date="2019-03" db="EMBL/GenBank/DDBJ databases">
        <title>Lake Tanganyika Metagenome-Assembled Genomes (MAGs).</title>
        <authorList>
            <person name="Tran P."/>
        </authorList>
    </citation>
    <scope>NUCLEOTIDE SEQUENCE</scope>
    <source>
        <strain evidence="3">K_DeepCast_65m_m2_066</strain>
    </source>
</reference>
<dbReference type="InterPro" id="IPR036907">
    <property type="entry name" value="5'-Nucleotdase_C_sf"/>
</dbReference>
<sequence length="386" mass="40790">MAEARFAWLGTNVLGPDGQPFGGALATLTRQVGGLTIGFFGVLTPDTVRLSSPGPTVTFAPVIPAAQAAVAALRQAGADVIIALTHLTLDEDRALARQVPGISVILGGHEHEPITWYEAGTLIHKSGQNAHYLGRIDLAIDKKMTDKGPHITTRPSWRMLANAGTPVDPEVGAVVAQYVTALDQELGQPLGQTQTELDSQSGAVRTQETSMGNLITDALRLALQADVALTNGGGIRGNRLYPAGTTLTRRDVFQELPFGNVGVLVELSGADLLAVLEHSVSQVEAKAGRFPQVSGLTLLYDPRQPPGSRVLEVQVGGKPLERAATYRVATNDYLLRGGDGYQSLSPGNVLIDANGGTLMATTVMAYVANRGTVAPQREGRIRTRQD</sequence>
<protein>
    <submittedName>
        <fullName evidence="3">Bifunctional metallophosphatase/5'-nucleotidase</fullName>
    </submittedName>
</protein>